<feature type="compositionally biased region" description="Polar residues" evidence="1">
    <location>
        <begin position="822"/>
        <end position="846"/>
    </location>
</feature>
<feature type="compositionally biased region" description="Polar residues" evidence="1">
    <location>
        <begin position="1"/>
        <end position="11"/>
    </location>
</feature>
<feature type="compositionally biased region" description="Basic residues" evidence="1">
    <location>
        <begin position="1189"/>
        <end position="1200"/>
    </location>
</feature>
<feature type="region of interest" description="Disordered" evidence="1">
    <location>
        <begin position="1"/>
        <end position="23"/>
    </location>
</feature>
<feature type="region of interest" description="Disordered" evidence="1">
    <location>
        <begin position="678"/>
        <end position="1200"/>
    </location>
</feature>
<feature type="compositionally biased region" description="Low complexity" evidence="1">
    <location>
        <begin position="126"/>
        <end position="141"/>
    </location>
</feature>
<feature type="compositionally biased region" description="Low complexity" evidence="1">
    <location>
        <begin position="1068"/>
        <end position="1115"/>
    </location>
</feature>
<feature type="compositionally biased region" description="Polar residues" evidence="1">
    <location>
        <begin position="790"/>
        <end position="814"/>
    </location>
</feature>
<feature type="compositionally biased region" description="Polar residues" evidence="1">
    <location>
        <begin position="1043"/>
        <end position="1059"/>
    </location>
</feature>
<feature type="compositionally biased region" description="Basic residues" evidence="1">
    <location>
        <begin position="460"/>
        <end position="474"/>
    </location>
</feature>
<feature type="compositionally biased region" description="Low complexity" evidence="1">
    <location>
        <begin position="636"/>
        <end position="658"/>
    </location>
</feature>
<dbReference type="AlphaFoldDB" id="A0AAW0CUZ9"/>
<feature type="compositionally biased region" description="Polar residues" evidence="1">
    <location>
        <begin position="214"/>
        <end position="226"/>
    </location>
</feature>
<proteinExistence type="predicted"/>
<feature type="compositionally biased region" description="Polar residues" evidence="1">
    <location>
        <begin position="589"/>
        <end position="606"/>
    </location>
</feature>
<feature type="region of interest" description="Disordered" evidence="1">
    <location>
        <begin position="344"/>
        <end position="499"/>
    </location>
</feature>
<feature type="compositionally biased region" description="Low complexity" evidence="1">
    <location>
        <begin position="864"/>
        <end position="874"/>
    </location>
</feature>
<feature type="compositionally biased region" description="Polar residues" evidence="1">
    <location>
        <begin position="738"/>
        <end position="759"/>
    </location>
</feature>
<evidence type="ECO:0000256" key="1">
    <source>
        <dbReference type="SAM" id="MobiDB-lite"/>
    </source>
</evidence>
<feature type="compositionally biased region" description="Basic residues" evidence="1">
    <location>
        <begin position="354"/>
        <end position="366"/>
    </location>
</feature>
<feature type="region of interest" description="Disordered" evidence="1">
    <location>
        <begin position="51"/>
        <end position="297"/>
    </location>
</feature>
<feature type="compositionally biased region" description="Basic and acidic residues" evidence="1">
    <location>
        <begin position="198"/>
        <end position="208"/>
    </location>
</feature>
<accession>A0AAW0CUZ9</accession>
<feature type="compositionally biased region" description="Low complexity" evidence="1">
    <location>
        <begin position="930"/>
        <end position="945"/>
    </location>
</feature>
<keyword evidence="3" id="KW-1185">Reference proteome</keyword>
<name>A0AAW0CUZ9_9AGAR</name>
<feature type="compositionally biased region" description="Basic and acidic residues" evidence="1">
    <location>
        <begin position="489"/>
        <end position="499"/>
    </location>
</feature>
<reference evidence="2 3" key="1">
    <citation type="submission" date="2024-01" db="EMBL/GenBank/DDBJ databases">
        <title>A draft genome for a cacao thread blight-causing isolate of Paramarasmius palmivorus.</title>
        <authorList>
            <person name="Baruah I.K."/>
            <person name="Bukari Y."/>
            <person name="Amoako-Attah I."/>
            <person name="Meinhardt L.W."/>
            <person name="Bailey B.A."/>
            <person name="Cohen S.P."/>
        </authorList>
    </citation>
    <scope>NUCLEOTIDE SEQUENCE [LARGE SCALE GENOMIC DNA]</scope>
    <source>
        <strain evidence="2 3">GH-12</strain>
    </source>
</reference>
<evidence type="ECO:0000313" key="2">
    <source>
        <dbReference type="EMBL" id="KAK7043809.1"/>
    </source>
</evidence>
<feature type="compositionally biased region" description="Polar residues" evidence="1">
    <location>
        <begin position="142"/>
        <end position="160"/>
    </location>
</feature>
<feature type="compositionally biased region" description="Polar residues" evidence="1">
    <location>
        <begin position="882"/>
        <end position="926"/>
    </location>
</feature>
<feature type="compositionally biased region" description="Basic and acidic residues" evidence="1">
    <location>
        <begin position="964"/>
        <end position="973"/>
    </location>
</feature>
<feature type="compositionally biased region" description="Polar residues" evidence="1">
    <location>
        <begin position="276"/>
        <end position="285"/>
    </location>
</feature>
<feature type="region of interest" description="Disordered" evidence="1">
    <location>
        <begin position="625"/>
        <end position="659"/>
    </location>
</feature>
<feature type="compositionally biased region" description="Low complexity" evidence="1">
    <location>
        <begin position="1005"/>
        <end position="1027"/>
    </location>
</feature>
<feature type="compositionally biased region" description="Low complexity" evidence="1">
    <location>
        <begin position="417"/>
        <end position="426"/>
    </location>
</feature>
<feature type="compositionally biased region" description="Low complexity" evidence="1">
    <location>
        <begin position="683"/>
        <end position="698"/>
    </location>
</feature>
<organism evidence="2 3">
    <name type="scientific">Paramarasmius palmivorus</name>
    <dbReference type="NCBI Taxonomy" id="297713"/>
    <lineage>
        <taxon>Eukaryota</taxon>
        <taxon>Fungi</taxon>
        <taxon>Dikarya</taxon>
        <taxon>Basidiomycota</taxon>
        <taxon>Agaricomycotina</taxon>
        <taxon>Agaricomycetes</taxon>
        <taxon>Agaricomycetidae</taxon>
        <taxon>Agaricales</taxon>
        <taxon>Marasmiineae</taxon>
        <taxon>Marasmiaceae</taxon>
        <taxon>Paramarasmius</taxon>
    </lineage>
</organism>
<feature type="compositionally biased region" description="Low complexity" evidence="1">
    <location>
        <begin position="1137"/>
        <end position="1155"/>
    </location>
</feature>
<feature type="compositionally biased region" description="Low complexity" evidence="1">
    <location>
        <begin position="439"/>
        <end position="455"/>
    </location>
</feature>
<comment type="caution">
    <text evidence="2">The sequence shown here is derived from an EMBL/GenBank/DDBJ whole genome shotgun (WGS) entry which is preliminary data.</text>
</comment>
<feature type="compositionally biased region" description="Polar residues" evidence="1">
    <location>
        <begin position="547"/>
        <end position="572"/>
    </location>
</feature>
<feature type="region of interest" description="Disordered" evidence="1">
    <location>
        <begin position="516"/>
        <end position="606"/>
    </location>
</feature>
<feature type="compositionally biased region" description="Polar residues" evidence="1">
    <location>
        <begin position="256"/>
        <end position="268"/>
    </location>
</feature>
<feature type="compositionally biased region" description="Polar residues" evidence="1">
    <location>
        <begin position="990"/>
        <end position="1004"/>
    </location>
</feature>
<feature type="compositionally biased region" description="Polar residues" evidence="1">
    <location>
        <begin position="1165"/>
        <end position="1186"/>
    </location>
</feature>
<gene>
    <name evidence="2" type="ORF">VNI00_008421</name>
</gene>
<feature type="compositionally biased region" description="Basic and acidic residues" evidence="1">
    <location>
        <begin position="389"/>
        <end position="404"/>
    </location>
</feature>
<evidence type="ECO:0000313" key="3">
    <source>
        <dbReference type="Proteomes" id="UP001383192"/>
    </source>
</evidence>
<dbReference type="EMBL" id="JAYKXP010000028">
    <property type="protein sequence ID" value="KAK7043809.1"/>
    <property type="molecule type" value="Genomic_DNA"/>
</dbReference>
<protein>
    <submittedName>
        <fullName evidence="2">Uncharacterized protein</fullName>
    </submittedName>
</protein>
<dbReference type="Proteomes" id="UP001383192">
    <property type="component" value="Unassembled WGS sequence"/>
</dbReference>
<sequence>MSTSSPASTPTRDSRIRKLQGQPRKLVRNSSLFGSIKNFVAAPFSRLFTGSSEEFDDEKDLSGKRRRYQNGIQNNNEAYEDGPAPAKRLRVGSPSLSPPPPASRSAYLDPPSSAFKRATSTSIYNPPSRATSITIPSTTISDSNARSTISPLRRQLSSGMSIDPHPTSATNPRPISRDVSMAAIPHVASGQQDAALQRPERLPSRDRSMPPLSSRPSFIMRNSMTPQPHPQRDVSEPPPMTSLSSYPVFVRGPSQAKETQPKTTTTLGSLVDSKRNATSSRQRQSALFGRVGQSDPQSTLAEKVLHELDYYKTPLVPTRLRKAPRNAHTPSDITDMFSRKHSIVLMGDDDHSSRLGKRSRKERRGKTKEDNESKPYAGITGLKKRLARHKEEAKDTSDDAEGNKGDASPAQPEGSRATEPVAEAIPAPAPPPPGTDWFSLASTSAVSSSSPQASSLRVGRASRTHLSRPSRPNKPKFSAAFDDDEEISETSKKEMEELEEAAKKIPVFSISDGFTFAKEDKPVQQDSSVGKEPPISSLPFSLFHPQASVSSPGTKEPASSPQTIATPSTTTLDRPRSDVGSVPIPSQPTPVVTTESPSGSTTENKVPNFFASSKMLSVQTPSAPTFVINNDKKQASSTDSSSTGSSSAPFSFGAPSSSGLITASIPVKENVGMAWQGADDKLSSTSPFGTPSTFSFSSQGDGTLMPPIEVSKKETSSTASQSTEPPAFSFTRSDDTPKPTSTPSFSFGVPQSDTSSNPASAPAFGNDKSLFGGNTDTGATDIGIGSSGSPFSPTPESATKATPPTSLFGGSSEKSLSEAPKQASSSTFLFGQPQKSEVPTGSTLFGSSVAKKPSSGFTFEQPNTVSTSSSVTTSAFSFGDRGSTSAPTNTKALFATDGSTNDGTKPFSFGNTSGDTSAPSTESTGASKPFPFGSGSTSTNSFGESKSTGFGFGSRPVTPPNQDNEIKMDESPTRDMQFNAKPVEPRPTLGNFSFNSTPSFGVGQSSTAASSPFAFGSASTTSSSFGGLKADEKPESKGFGFGQTHTMNNSSPFSFGSKPTENDPPRPSTTGSFSFGSSSASTPTPSFSFGNSNTSTLNTTSFGQLSGSAPSSPSTFGPPPSISFGGGTSGNPFTFGSQPASPATPSSTLPPASGFGSTGGFGAQPSPSSNLFTIGSAPTSTGTVPQGRQIKRLPKRGGKR</sequence>